<reference evidence="1" key="1">
    <citation type="submission" date="2022-11" db="EMBL/GenBank/DDBJ databases">
        <title>Genome Sequence of Nemania bipapillata.</title>
        <authorList>
            <person name="Buettner E."/>
        </authorList>
    </citation>
    <scope>NUCLEOTIDE SEQUENCE</scope>
    <source>
        <strain evidence="1">CP14</strain>
    </source>
</reference>
<accession>A0ACC2IP66</accession>
<proteinExistence type="predicted"/>
<dbReference type="Proteomes" id="UP001153334">
    <property type="component" value="Unassembled WGS sequence"/>
</dbReference>
<keyword evidence="2" id="KW-1185">Reference proteome</keyword>
<organism evidence="1 2">
    <name type="scientific">Nemania bipapillata</name>
    <dbReference type="NCBI Taxonomy" id="110536"/>
    <lineage>
        <taxon>Eukaryota</taxon>
        <taxon>Fungi</taxon>
        <taxon>Dikarya</taxon>
        <taxon>Ascomycota</taxon>
        <taxon>Pezizomycotina</taxon>
        <taxon>Sordariomycetes</taxon>
        <taxon>Xylariomycetidae</taxon>
        <taxon>Xylariales</taxon>
        <taxon>Xylariaceae</taxon>
        <taxon>Nemania</taxon>
    </lineage>
</organism>
<sequence>MGGAKKKKSKPAANPARGFATTSVASKPRVETAAPTQTPSNAPTGPDSTTVSDTTRTSASSAAPPTAQPNQVTPHAQPEPSLSPEEFERQLEESELQLLVEKHAQKVRRDATRQKARLDTDRRLLRGQAEPLNTRRWLPQELMDQILDLIQAETRFAASSLTSERLPGEKMPSEEDLTMRLWTLQQTLASLSFSHERIDAVLQYVLELAPGVSSTSRDYIWGLEEALDWLARSCSREELRDYDYKGGKPPKSQPDTPYDSPLPSGANTPRPGEVNGAGKHASSRNALAHTQSSGARASRKLLVTCDEDFEPDDLIPAYLDTMAKLFWLQRPRQGTKKTNGDKGRPARASKSLSSRSESTDIEEAKLLAKVDRIEQDVLFDKPLAEHLWRNRRIELEKEFASTARKAEQEREREKELEKEAADLDQSSESDEDDEIAKEAKRMAAEILEEGSGDDEALADLFASLPVQETDATGKTSTVMNGADGVKVTIRDFGKWAGVSPMRALEEACRSSYTANAYTLAEIQQ</sequence>
<dbReference type="EMBL" id="JAPESX010001147">
    <property type="protein sequence ID" value="KAJ8116927.1"/>
    <property type="molecule type" value="Genomic_DNA"/>
</dbReference>
<evidence type="ECO:0000313" key="2">
    <source>
        <dbReference type="Proteomes" id="UP001153334"/>
    </source>
</evidence>
<comment type="caution">
    <text evidence="1">The sequence shown here is derived from an EMBL/GenBank/DDBJ whole genome shotgun (WGS) entry which is preliminary data.</text>
</comment>
<gene>
    <name evidence="1" type="ORF">ONZ43_g4324</name>
</gene>
<name>A0ACC2IP66_9PEZI</name>
<evidence type="ECO:0000313" key="1">
    <source>
        <dbReference type="EMBL" id="KAJ8116927.1"/>
    </source>
</evidence>
<protein>
    <submittedName>
        <fullName evidence="1">Uncharacterized protein</fullName>
    </submittedName>
</protein>